<sequence length="166" mass="18350">GSCINSRRSITGYLVKFGDSPISWKSKKQPTISRSSAEAEYRAMDSTVAEVVWLVGLFQELGVNISLPVSLHSDSTSAFQIAANLVFHERTKHINIDYHFIREKIQDGLIITKYLSTSEQPAGVFTKALGKGPRSHIMSKLGMKNIFVAPSLKEGVKELNKCINVP</sequence>
<keyword evidence="2" id="KW-1185">Reference proteome</keyword>
<dbReference type="PANTHER" id="PTHR11439:SF499">
    <property type="entry name" value="PPC DOMAIN-CONTAINING PROTEIN"/>
    <property type="match status" value="1"/>
</dbReference>
<evidence type="ECO:0000313" key="1">
    <source>
        <dbReference type="EMBL" id="WMV45125.1"/>
    </source>
</evidence>
<organism evidence="1 2">
    <name type="scientific">Solanum verrucosum</name>
    <dbReference type="NCBI Taxonomy" id="315347"/>
    <lineage>
        <taxon>Eukaryota</taxon>
        <taxon>Viridiplantae</taxon>
        <taxon>Streptophyta</taxon>
        <taxon>Embryophyta</taxon>
        <taxon>Tracheophyta</taxon>
        <taxon>Spermatophyta</taxon>
        <taxon>Magnoliopsida</taxon>
        <taxon>eudicotyledons</taxon>
        <taxon>Gunneridae</taxon>
        <taxon>Pentapetalae</taxon>
        <taxon>asterids</taxon>
        <taxon>lamiids</taxon>
        <taxon>Solanales</taxon>
        <taxon>Solanaceae</taxon>
        <taxon>Solanoideae</taxon>
        <taxon>Solaneae</taxon>
        <taxon>Solanum</taxon>
    </lineage>
</organism>
<dbReference type="EMBL" id="CP133620">
    <property type="protein sequence ID" value="WMV45125.1"/>
    <property type="molecule type" value="Genomic_DNA"/>
</dbReference>
<gene>
    <name evidence="1" type="ORF">MTR67_038510</name>
</gene>
<reference evidence="1" key="1">
    <citation type="submission" date="2023-08" db="EMBL/GenBank/DDBJ databases">
        <title>A de novo genome assembly of Solanum verrucosum Schlechtendal, a Mexican diploid species geographically isolated from the other diploid A-genome species in potato relatives.</title>
        <authorList>
            <person name="Hosaka K."/>
        </authorList>
    </citation>
    <scope>NUCLEOTIDE SEQUENCE</scope>
    <source>
        <tissue evidence="1">Young leaves</tissue>
    </source>
</reference>
<evidence type="ECO:0000313" key="2">
    <source>
        <dbReference type="Proteomes" id="UP001234989"/>
    </source>
</evidence>
<name>A0AAF0ZPR0_SOLVR</name>
<dbReference type="CDD" id="cd09272">
    <property type="entry name" value="RNase_HI_RT_Ty1"/>
    <property type="match status" value="1"/>
</dbReference>
<accession>A0AAF0ZPR0</accession>
<dbReference type="AlphaFoldDB" id="A0AAF0ZPR0"/>
<dbReference type="Proteomes" id="UP001234989">
    <property type="component" value="Chromosome 9"/>
</dbReference>
<protein>
    <submittedName>
        <fullName evidence="1">Uncharacterized protein</fullName>
    </submittedName>
</protein>
<feature type="non-terminal residue" evidence="1">
    <location>
        <position position="1"/>
    </location>
</feature>
<proteinExistence type="predicted"/>
<dbReference type="PANTHER" id="PTHR11439">
    <property type="entry name" value="GAG-POL-RELATED RETROTRANSPOSON"/>
    <property type="match status" value="1"/>
</dbReference>